<dbReference type="Proteomes" id="UP000636800">
    <property type="component" value="Unassembled WGS sequence"/>
</dbReference>
<keyword evidence="3" id="KW-1185">Reference proteome</keyword>
<evidence type="ECO:0000313" key="4">
    <source>
        <dbReference type="Proteomes" id="UP000639772"/>
    </source>
</evidence>
<evidence type="ECO:0000313" key="1">
    <source>
        <dbReference type="EMBL" id="KAG0467134.1"/>
    </source>
</evidence>
<dbReference type="EMBL" id="JADCNM010000009">
    <property type="protein sequence ID" value="KAG0468799.1"/>
    <property type="molecule type" value="Genomic_DNA"/>
</dbReference>
<reference evidence="3 4" key="1">
    <citation type="journal article" date="2020" name="Nat. Food">
        <title>A phased Vanilla planifolia genome enables genetic improvement of flavour and production.</title>
        <authorList>
            <person name="Hasing T."/>
            <person name="Tang H."/>
            <person name="Brym M."/>
            <person name="Khazi F."/>
            <person name="Huang T."/>
            <person name="Chambers A.H."/>
        </authorList>
    </citation>
    <scope>NUCLEOTIDE SEQUENCE [LARGE SCALE GENOMIC DNA]</scope>
    <source>
        <tissue evidence="2">Leaf</tissue>
    </source>
</reference>
<dbReference type="AlphaFoldDB" id="A0A835QAJ3"/>
<accession>A0A835QAJ3</accession>
<evidence type="ECO:0000313" key="3">
    <source>
        <dbReference type="Proteomes" id="UP000636800"/>
    </source>
</evidence>
<comment type="caution">
    <text evidence="2">The sequence shown here is derived from an EMBL/GenBank/DDBJ whole genome shotgun (WGS) entry which is preliminary data.</text>
</comment>
<organism evidence="2 4">
    <name type="scientific">Vanilla planifolia</name>
    <name type="common">Vanilla</name>
    <dbReference type="NCBI Taxonomy" id="51239"/>
    <lineage>
        <taxon>Eukaryota</taxon>
        <taxon>Viridiplantae</taxon>
        <taxon>Streptophyta</taxon>
        <taxon>Embryophyta</taxon>
        <taxon>Tracheophyta</taxon>
        <taxon>Spermatophyta</taxon>
        <taxon>Magnoliopsida</taxon>
        <taxon>Liliopsida</taxon>
        <taxon>Asparagales</taxon>
        <taxon>Orchidaceae</taxon>
        <taxon>Vanilloideae</taxon>
        <taxon>Vanilleae</taxon>
        <taxon>Vanilla</taxon>
    </lineage>
</organism>
<protein>
    <submittedName>
        <fullName evidence="2">Uncharacterized protein</fullName>
    </submittedName>
</protein>
<proteinExistence type="predicted"/>
<dbReference type="Proteomes" id="UP000639772">
    <property type="component" value="Chromosome 9"/>
</dbReference>
<evidence type="ECO:0000313" key="2">
    <source>
        <dbReference type="EMBL" id="KAG0468799.1"/>
    </source>
</evidence>
<dbReference type="EMBL" id="JADCNL010000009">
    <property type="protein sequence ID" value="KAG0467134.1"/>
    <property type="molecule type" value="Genomic_DNA"/>
</dbReference>
<sequence>MFPPFSCTMKVQQWKSLLFIVSVLHGSSALLVCGSLRKSTRRELGFLWNRRGESVL</sequence>
<gene>
    <name evidence="2" type="ORF">HPP92_018127</name>
    <name evidence="1" type="ORF">HPP92_018714</name>
</gene>
<name>A0A835QAJ3_VANPL</name>